<dbReference type="PANTHER" id="PTHR45985:SF8">
    <property type="entry name" value="CHITIN DEACETYLASE-LIKE 9, ISOFORM A"/>
    <property type="match status" value="1"/>
</dbReference>
<dbReference type="SUPFAM" id="SSF88713">
    <property type="entry name" value="Glycoside hydrolase/deacetylase"/>
    <property type="match status" value="1"/>
</dbReference>
<dbReference type="InterPro" id="IPR002509">
    <property type="entry name" value="NODB_dom"/>
</dbReference>
<feature type="domain" description="NodB homology" evidence="2">
    <location>
        <begin position="50"/>
        <end position="148"/>
    </location>
</feature>
<feature type="chain" id="PRO_5043025586" description="NodB homology domain-containing protein" evidence="1">
    <location>
        <begin position="16"/>
        <end position="369"/>
    </location>
</feature>
<dbReference type="Pfam" id="PF01522">
    <property type="entry name" value="Polysacc_deac_1"/>
    <property type="match status" value="1"/>
</dbReference>
<name>A0AAN7Q4M5_9COLE</name>
<evidence type="ECO:0000259" key="2">
    <source>
        <dbReference type="Pfam" id="PF01522"/>
    </source>
</evidence>
<evidence type="ECO:0000313" key="4">
    <source>
        <dbReference type="Proteomes" id="UP001353858"/>
    </source>
</evidence>
<dbReference type="Gene3D" id="3.20.20.370">
    <property type="entry name" value="Glycoside hydrolase/deacetylase"/>
    <property type="match status" value="1"/>
</dbReference>
<organism evidence="3 4">
    <name type="scientific">Aquatica leii</name>
    <dbReference type="NCBI Taxonomy" id="1421715"/>
    <lineage>
        <taxon>Eukaryota</taxon>
        <taxon>Metazoa</taxon>
        <taxon>Ecdysozoa</taxon>
        <taxon>Arthropoda</taxon>
        <taxon>Hexapoda</taxon>
        <taxon>Insecta</taxon>
        <taxon>Pterygota</taxon>
        <taxon>Neoptera</taxon>
        <taxon>Endopterygota</taxon>
        <taxon>Coleoptera</taxon>
        <taxon>Polyphaga</taxon>
        <taxon>Elateriformia</taxon>
        <taxon>Elateroidea</taxon>
        <taxon>Lampyridae</taxon>
        <taxon>Luciolinae</taxon>
        <taxon>Aquatica</taxon>
    </lineage>
</organism>
<dbReference type="Proteomes" id="UP001353858">
    <property type="component" value="Unassembled WGS sequence"/>
</dbReference>
<reference evidence="4" key="1">
    <citation type="submission" date="2023-01" db="EMBL/GenBank/DDBJ databases">
        <title>Key to firefly adult light organ development and bioluminescence: homeobox transcription factors regulate luciferase expression and transportation to peroxisome.</title>
        <authorList>
            <person name="Fu X."/>
        </authorList>
    </citation>
    <scope>NUCLEOTIDE SEQUENCE [LARGE SCALE GENOMIC DNA]</scope>
</reference>
<dbReference type="GO" id="GO:0016810">
    <property type="term" value="F:hydrolase activity, acting on carbon-nitrogen (but not peptide) bonds"/>
    <property type="evidence" value="ECO:0007669"/>
    <property type="project" value="InterPro"/>
</dbReference>
<dbReference type="PANTHER" id="PTHR45985">
    <property type="match status" value="1"/>
</dbReference>
<evidence type="ECO:0000256" key="1">
    <source>
        <dbReference type="SAM" id="SignalP"/>
    </source>
</evidence>
<keyword evidence="1" id="KW-0732">Signal</keyword>
<dbReference type="EMBL" id="JARPUR010000003">
    <property type="protein sequence ID" value="KAK4879680.1"/>
    <property type="molecule type" value="Genomic_DNA"/>
</dbReference>
<feature type="signal peptide" evidence="1">
    <location>
        <begin position="1"/>
        <end position="15"/>
    </location>
</feature>
<gene>
    <name evidence="3" type="ORF">RN001_007826</name>
</gene>
<dbReference type="InterPro" id="IPR011330">
    <property type="entry name" value="Glyco_hydro/deAcase_b/a-brl"/>
</dbReference>
<proteinExistence type="predicted"/>
<dbReference type="InterPro" id="IPR052740">
    <property type="entry name" value="CE4"/>
</dbReference>
<keyword evidence="4" id="KW-1185">Reference proteome</keyword>
<dbReference type="GO" id="GO:0005975">
    <property type="term" value="P:carbohydrate metabolic process"/>
    <property type="evidence" value="ECO:0007669"/>
    <property type="project" value="InterPro"/>
</dbReference>
<protein>
    <recommendedName>
        <fullName evidence="2">NodB homology domain-containing protein</fullName>
    </recommendedName>
</protein>
<comment type="caution">
    <text evidence="3">The sequence shown here is derived from an EMBL/GenBank/DDBJ whole genome shotgun (WGS) entry which is preliminary data.</text>
</comment>
<evidence type="ECO:0000313" key="3">
    <source>
        <dbReference type="EMBL" id="KAK4879680.1"/>
    </source>
</evidence>
<accession>A0AAN7Q4M5</accession>
<sequence length="369" mass="41863">MKRLLVLLFLTSAFAFSVYEAAETCGEQCKRENDCACGSVTSPIAISSTPQFVTLTFDDSATALNYDQYYEKLLFDRKNPDGKPISATFYVPHEYTDYGVVNKLYNKGFEIGTHSVTKQEVEYWKNATKDQLTLEFSDSKQIISKFANIAIDDILGARTPHFQISGDNTVGAYVAAKLKYDSSFVTLSSNPVFPFTLEYNMNDPCTIGECPTESYPGFWLLPIINLKRTSNIDCNALTTCEIKGSAEEIKNWFVEQFNRFYTSNRAPMTLLLNSVWFQLVENSYAGFELFLNYLGTQKDVFLVSHSEVIAWSRKPVAINDYKTNHKTNSQSCLNLPCRLNFEQIQQERMMTSCVPCPKKYPWIGNPNGN</sequence>
<dbReference type="AlphaFoldDB" id="A0AAN7Q4M5"/>